<dbReference type="Proteomes" id="UP000042527">
    <property type="component" value="Unassembled WGS sequence"/>
</dbReference>
<protein>
    <submittedName>
        <fullName evidence="1">Uncharacterized protein</fullName>
    </submittedName>
</protein>
<name>A0A0B7GWH4_TREPH</name>
<proteinExistence type="predicted"/>
<sequence length="41" mass="4823">MLNWHELLSNAKIARAILVFRNEYVSLSIENPFTDMNCVRL</sequence>
<gene>
    <name evidence="1" type="ORF">TPHV1_50133</name>
</gene>
<keyword evidence="2" id="KW-1185">Reference proteome</keyword>
<reference evidence="2" key="1">
    <citation type="submission" date="2015-01" db="EMBL/GenBank/DDBJ databases">
        <authorList>
            <person name="Manzoor Shahid"/>
            <person name="Zubair Saima"/>
        </authorList>
    </citation>
    <scope>NUCLEOTIDE SEQUENCE [LARGE SCALE GENOMIC DNA]</scope>
    <source>
        <strain evidence="2">V1</strain>
    </source>
</reference>
<evidence type="ECO:0000313" key="1">
    <source>
        <dbReference type="EMBL" id="CEM62873.1"/>
    </source>
</evidence>
<dbReference type="AlphaFoldDB" id="A0A0B7GWH4"/>
<organism evidence="1 2">
    <name type="scientific">Treponema phagedenis</name>
    <dbReference type="NCBI Taxonomy" id="162"/>
    <lineage>
        <taxon>Bacteria</taxon>
        <taxon>Pseudomonadati</taxon>
        <taxon>Spirochaetota</taxon>
        <taxon>Spirochaetia</taxon>
        <taxon>Spirochaetales</taxon>
        <taxon>Treponemataceae</taxon>
        <taxon>Treponema</taxon>
    </lineage>
</organism>
<evidence type="ECO:0000313" key="2">
    <source>
        <dbReference type="Proteomes" id="UP000042527"/>
    </source>
</evidence>
<accession>A0A0B7GWH4</accession>
<dbReference type="EMBL" id="CDNC01000045">
    <property type="protein sequence ID" value="CEM62873.1"/>
    <property type="molecule type" value="Genomic_DNA"/>
</dbReference>